<evidence type="ECO:0000256" key="3">
    <source>
        <dbReference type="ARBA" id="ARBA00022723"/>
    </source>
</evidence>
<organism evidence="10 11">
    <name type="scientific">Sphingobium yanoikuyae</name>
    <name type="common">Sphingomonas yanoikuyae</name>
    <dbReference type="NCBI Taxonomy" id="13690"/>
    <lineage>
        <taxon>Bacteria</taxon>
        <taxon>Pseudomonadati</taxon>
        <taxon>Pseudomonadota</taxon>
        <taxon>Alphaproteobacteria</taxon>
        <taxon>Sphingomonadales</taxon>
        <taxon>Sphingomonadaceae</taxon>
        <taxon>Sphingobium</taxon>
    </lineage>
</organism>
<reference evidence="10 11" key="1">
    <citation type="submission" date="2018-10" db="EMBL/GenBank/DDBJ databases">
        <title>Characterization and genome analysis of a novel bacterium Sphingobium yanoikuyae SJTF8 capable of degrading PAHs.</title>
        <authorList>
            <person name="Yin C."/>
            <person name="Xiong W."/>
            <person name="Liang R."/>
        </authorList>
    </citation>
    <scope>NUCLEOTIDE SEQUENCE [LARGE SCALE GENOMIC DNA]</scope>
    <source>
        <strain evidence="10 11">SJTF8</strain>
    </source>
</reference>
<proteinExistence type="inferred from homology"/>
<evidence type="ECO:0000256" key="2">
    <source>
        <dbReference type="ARBA" id="ARBA00022598"/>
    </source>
</evidence>
<accession>A0A085JZ31</accession>
<dbReference type="PANTHER" id="PTHR43210:SF2">
    <property type="entry name" value="ATP-DEPENDENT DETHIOBIOTIN SYNTHETASE BIOD 2"/>
    <property type="match status" value="1"/>
</dbReference>
<comment type="function">
    <text evidence="9">Catalyzes a mechanistically unusual reaction, the ATP-dependent insertion of CO2 between the N7 and N8 nitrogen atoms of 7,8-diaminopelargonic acid (DAPA, also called 7,8-diammoniononanoate) to form a ureido ring.</text>
</comment>
<dbReference type="EC" id="6.3.3.3" evidence="9"/>
<evidence type="ECO:0000256" key="5">
    <source>
        <dbReference type="ARBA" id="ARBA00022756"/>
    </source>
</evidence>
<feature type="binding site" evidence="9">
    <location>
        <position position="99"/>
    </location>
    <ligand>
        <name>Mg(2+)</name>
        <dbReference type="ChEBI" id="CHEBI:18420"/>
    </ligand>
</feature>
<dbReference type="UniPathway" id="UPA00078">
    <property type="reaction ID" value="UER00161"/>
</dbReference>
<dbReference type="AlphaFoldDB" id="A0A085JZ31"/>
<comment type="similarity">
    <text evidence="9">Belongs to the dethiobiotin synthetase family.</text>
</comment>
<keyword evidence="3 9" id="KW-0479">Metal-binding</keyword>
<evidence type="ECO:0000256" key="4">
    <source>
        <dbReference type="ARBA" id="ARBA00022741"/>
    </source>
</evidence>
<keyword evidence="1 9" id="KW-0963">Cytoplasm</keyword>
<dbReference type="SUPFAM" id="SSF52540">
    <property type="entry name" value="P-loop containing nucleoside triphosphate hydrolases"/>
    <property type="match status" value="1"/>
</dbReference>
<dbReference type="GO" id="GO:0000287">
    <property type="term" value="F:magnesium ion binding"/>
    <property type="evidence" value="ECO:0007669"/>
    <property type="project" value="UniProtKB-UniRule"/>
</dbReference>
<dbReference type="GO" id="GO:0004141">
    <property type="term" value="F:dethiobiotin synthase activity"/>
    <property type="evidence" value="ECO:0007669"/>
    <property type="project" value="UniProtKB-UniRule"/>
</dbReference>
<feature type="active site" evidence="9">
    <location>
        <position position="32"/>
    </location>
</feature>
<dbReference type="GO" id="GO:0005829">
    <property type="term" value="C:cytosol"/>
    <property type="evidence" value="ECO:0007669"/>
    <property type="project" value="TreeGrafter"/>
</dbReference>
<evidence type="ECO:0000256" key="7">
    <source>
        <dbReference type="ARBA" id="ARBA00022842"/>
    </source>
</evidence>
<name>A0A085JZ31_SPHYA</name>
<sequence>MTRLIVTGTDTDIGKTVFAAGLAAALGAYYWKPIQAGVDPQGDKERVAALSGLPPERILPEAYRLATPASPHLAARIDGVDISLDRLALPRVDGPLVVEGAGGVLVPVSESLLMADLFAYWGQPAILCARTGLGTINHSLLSIEALRARGVHVVGIAFIGEAHEENERIIPHIAGVPSLGRLPLLDPLDRDNLAMAFRAHIHLPDNFNGR</sequence>
<comment type="subunit">
    <text evidence="9">Homodimer.</text>
</comment>
<keyword evidence="2 9" id="KW-0436">Ligase</keyword>
<dbReference type="PIRSF" id="PIRSF006755">
    <property type="entry name" value="DTB_synth"/>
    <property type="match status" value="1"/>
</dbReference>
<dbReference type="GO" id="GO:0009102">
    <property type="term" value="P:biotin biosynthetic process"/>
    <property type="evidence" value="ECO:0007669"/>
    <property type="project" value="UniProtKB-UniRule"/>
</dbReference>
<dbReference type="GO" id="GO:0005524">
    <property type="term" value="F:ATP binding"/>
    <property type="evidence" value="ECO:0007669"/>
    <property type="project" value="UniProtKB-UniRule"/>
</dbReference>
<keyword evidence="6 9" id="KW-0067">ATP-binding</keyword>
<comment type="subcellular location">
    <subcellularLocation>
        <location evidence="9">Cytoplasm</location>
    </subcellularLocation>
</comment>
<dbReference type="CDD" id="cd03109">
    <property type="entry name" value="DTBS"/>
    <property type="match status" value="1"/>
</dbReference>
<dbReference type="NCBIfam" id="TIGR00347">
    <property type="entry name" value="bioD"/>
    <property type="match status" value="1"/>
</dbReference>
<protein>
    <recommendedName>
        <fullName evidence="9">ATP-dependent dethiobiotin synthetase BioD</fullName>
        <ecNumber evidence="9">6.3.3.3</ecNumber>
    </recommendedName>
    <alternativeName>
        <fullName evidence="9">DTB synthetase</fullName>
        <shortName evidence="9">DTBS</shortName>
    </alternativeName>
    <alternativeName>
        <fullName evidence="9">Dethiobiotin synthase</fullName>
    </alternativeName>
</protein>
<dbReference type="HAMAP" id="MF_00336">
    <property type="entry name" value="BioD"/>
    <property type="match status" value="1"/>
</dbReference>
<dbReference type="Proteomes" id="UP000280708">
    <property type="component" value="Chromosome"/>
</dbReference>
<feature type="binding site" evidence="9">
    <location>
        <position position="43"/>
    </location>
    <ligand>
        <name>ATP</name>
        <dbReference type="ChEBI" id="CHEBI:30616"/>
    </ligand>
</feature>
<comment type="pathway">
    <text evidence="9">Cofactor biosynthesis; biotin biosynthesis; biotin from 7,8-diaminononanoate: step 1/2.</text>
</comment>
<dbReference type="Pfam" id="PF13500">
    <property type="entry name" value="AAA_26"/>
    <property type="match status" value="1"/>
</dbReference>
<comment type="caution">
    <text evidence="9">Lacks conserved residue(s) required for the propagation of feature annotation.</text>
</comment>
<evidence type="ECO:0000256" key="6">
    <source>
        <dbReference type="ARBA" id="ARBA00022840"/>
    </source>
</evidence>
<comment type="cofactor">
    <cofactor evidence="9">
        <name>Mg(2+)</name>
        <dbReference type="ChEBI" id="CHEBI:18420"/>
    </cofactor>
</comment>
<evidence type="ECO:0000313" key="11">
    <source>
        <dbReference type="Proteomes" id="UP000280708"/>
    </source>
</evidence>
<feature type="binding site" evidence="9">
    <location>
        <begin position="99"/>
        <end position="102"/>
    </location>
    <ligand>
        <name>ATP</name>
        <dbReference type="ChEBI" id="CHEBI:30616"/>
    </ligand>
</feature>
<keyword evidence="4 9" id="KW-0547">Nucleotide-binding</keyword>
<keyword evidence="5 9" id="KW-0093">Biotin biosynthesis</keyword>
<dbReference type="EMBL" id="CP033230">
    <property type="protein sequence ID" value="AYO78877.1"/>
    <property type="molecule type" value="Genomic_DNA"/>
</dbReference>
<dbReference type="PANTHER" id="PTHR43210">
    <property type="entry name" value="DETHIOBIOTIN SYNTHETASE"/>
    <property type="match status" value="1"/>
</dbReference>
<feature type="binding site" evidence="9">
    <location>
        <begin position="12"/>
        <end position="17"/>
    </location>
    <ligand>
        <name>ATP</name>
        <dbReference type="ChEBI" id="CHEBI:30616"/>
    </ligand>
</feature>
<comment type="catalytic activity">
    <reaction evidence="8">
        <text>(7R,8S)-8-amino-7-(carboxyamino)nonanoate + ATP = (4R,5S)-dethiobiotin + ADP + phosphate + H(+)</text>
        <dbReference type="Rhea" id="RHEA:63684"/>
        <dbReference type="ChEBI" id="CHEBI:15378"/>
        <dbReference type="ChEBI" id="CHEBI:30616"/>
        <dbReference type="ChEBI" id="CHEBI:43474"/>
        <dbReference type="ChEBI" id="CHEBI:149470"/>
        <dbReference type="ChEBI" id="CHEBI:149473"/>
        <dbReference type="ChEBI" id="CHEBI:456216"/>
    </reaction>
</comment>
<dbReference type="Gene3D" id="3.40.50.300">
    <property type="entry name" value="P-loop containing nucleotide triphosphate hydrolases"/>
    <property type="match status" value="1"/>
</dbReference>
<dbReference type="InterPro" id="IPR004472">
    <property type="entry name" value="DTB_synth_BioD"/>
</dbReference>
<comment type="catalytic activity">
    <reaction evidence="9">
        <text>(7R,8S)-7,8-diammoniononanoate + CO2 + ATP = (4R,5S)-dethiobiotin + ADP + phosphate + 3 H(+)</text>
        <dbReference type="Rhea" id="RHEA:15805"/>
        <dbReference type="ChEBI" id="CHEBI:15378"/>
        <dbReference type="ChEBI" id="CHEBI:16526"/>
        <dbReference type="ChEBI" id="CHEBI:30616"/>
        <dbReference type="ChEBI" id="CHEBI:43474"/>
        <dbReference type="ChEBI" id="CHEBI:149469"/>
        <dbReference type="ChEBI" id="CHEBI:149473"/>
        <dbReference type="ChEBI" id="CHEBI:456216"/>
        <dbReference type="EC" id="6.3.3.3"/>
    </reaction>
</comment>
<evidence type="ECO:0000313" key="10">
    <source>
        <dbReference type="EMBL" id="AYO78877.1"/>
    </source>
</evidence>
<dbReference type="InterPro" id="IPR027417">
    <property type="entry name" value="P-loop_NTPase"/>
</dbReference>
<feature type="binding site" evidence="9">
    <location>
        <position position="16"/>
    </location>
    <ligand>
        <name>Mg(2+)</name>
        <dbReference type="ChEBI" id="CHEBI:18420"/>
    </ligand>
</feature>
<evidence type="ECO:0000256" key="8">
    <source>
        <dbReference type="ARBA" id="ARBA00047386"/>
    </source>
</evidence>
<feature type="binding site" evidence="9">
    <location>
        <begin position="183"/>
        <end position="185"/>
    </location>
    <ligand>
        <name>ATP</name>
        <dbReference type="ChEBI" id="CHEBI:30616"/>
    </ligand>
</feature>
<evidence type="ECO:0000256" key="1">
    <source>
        <dbReference type="ARBA" id="ARBA00022490"/>
    </source>
</evidence>
<dbReference type="RefSeq" id="WP_037513097.1">
    <property type="nucleotide sequence ID" value="NZ_CAIGKD010000002.1"/>
</dbReference>
<gene>
    <name evidence="9 10" type="primary">bioD</name>
    <name evidence="10" type="ORF">EBF16_19495</name>
</gene>
<evidence type="ECO:0000256" key="9">
    <source>
        <dbReference type="HAMAP-Rule" id="MF_00336"/>
    </source>
</evidence>
<keyword evidence="7 9" id="KW-0460">Magnesium</keyword>
<feature type="binding site" evidence="9">
    <location>
        <position position="43"/>
    </location>
    <ligand>
        <name>Mg(2+)</name>
        <dbReference type="ChEBI" id="CHEBI:18420"/>
    </ligand>
</feature>